<dbReference type="AlphaFoldDB" id="A0A1L7RRP8"/>
<evidence type="ECO:0000256" key="1">
    <source>
        <dbReference type="SAM" id="MobiDB-lite"/>
    </source>
</evidence>
<name>A0A1L7RRP8_9ACTO</name>
<feature type="region of interest" description="Disordered" evidence="1">
    <location>
        <begin position="595"/>
        <end position="623"/>
    </location>
</feature>
<dbReference type="EMBL" id="LK995525">
    <property type="protein sequence ID" value="CED91853.1"/>
    <property type="molecule type" value="Genomic_DNA"/>
</dbReference>
<evidence type="ECO:0000313" key="2">
    <source>
        <dbReference type="EMBL" id="CED91853.1"/>
    </source>
</evidence>
<protein>
    <submittedName>
        <fullName evidence="2">Phosphoesterase domain</fullName>
    </submittedName>
</protein>
<dbReference type="InterPro" id="IPR029052">
    <property type="entry name" value="Metallo-depent_PP-like"/>
</dbReference>
<feature type="compositionally biased region" description="Polar residues" evidence="1">
    <location>
        <begin position="596"/>
        <end position="613"/>
    </location>
</feature>
<gene>
    <name evidence="2" type="ORF">AAM4_2021</name>
</gene>
<sequence length="623" mass="64144">MPKARRYTRGALTGRLGQLRDGSRRWWRSRTVRFRKGARTAVLLLLSSLASLAIGVSTATASSPLGPHEAQWSVTLDSTLTVDLGPLGSVVLDSPVGLLGVEVVVGEIPGEPDPDAVSPDTLGQALSSDGAAYVALVTHPELTIERGLRALADDALRRAGLVESVLLTLVTVGRLAGPRPPHRSPRRLPRNAKVLAFASAAAVAIAVVVPAVRSGPQPGARLEVLAGTPVQDARLSGRVADIVQAYGPRVSAFLEENTAFYTAAEQNLRAAWQASAAVDGAVDVTAVDGAVDEDAVAEAFRAASARGTTPMAVATPEVAPLPTATPEAEPTATPTTPVTGSWAVDQGETTTAVLSTDLHCNLDVIAFTGVLDELAGADIHMDDGDLTMTGSQPESICVDALSNAVPAGVARVATIGNHDSESTAERLRAQGWTVTDGTVQEVAGLNVLGDVDPDRTSASGTVPRGDEDAAGLGARLAEVSCQAEQAGNRADVVLIHQPYTFDPLIADGCTPLLLAGHVHQERGMTTTYGGNLAVTQLVSGAGKGGTSIGEVTDDAYLHLLSFNADGDLLAWRTVTLHPDASVTVGAWEAVPAAQETGDQAAQKTDATVEQNTEAAHGGDSAAN</sequence>
<dbReference type="RefSeq" id="WP_244671646.1">
    <property type="nucleotide sequence ID" value="NZ_LK995525.1"/>
</dbReference>
<reference evidence="2" key="1">
    <citation type="submission" date="2014-07" db="EMBL/GenBank/DDBJ databases">
        <authorList>
            <person name="Zhang J.E."/>
            <person name="Yang H."/>
            <person name="Guo J."/>
            <person name="Deng Z."/>
            <person name="Luo H."/>
            <person name="Luo M."/>
            <person name="Zhao B."/>
        </authorList>
    </citation>
    <scope>NUCLEOTIDE SEQUENCE</scope>
    <source>
        <strain evidence="2">AM4</strain>
    </source>
</reference>
<dbReference type="SUPFAM" id="SSF56300">
    <property type="entry name" value="Metallo-dependent phosphatases"/>
    <property type="match status" value="1"/>
</dbReference>
<organism evidence="2">
    <name type="scientific">Actinomyces succiniciruminis</name>
    <dbReference type="NCBI Taxonomy" id="1522002"/>
    <lineage>
        <taxon>Bacteria</taxon>
        <taxon>Bacillati</taxon>
        <taxon>Actinomycetota</taxon>
        <taxon>Actinomycetes</taxon>
        <taxon>Actinomycetales</taxon>
        <taxon>Actinomycetaceae</taxon>
        <taxon>Actinomyces</taxon>
    </lineage>
</organism>
<proteinExistence type="predicted"/>
<accession>A0A1L7RRP8</accession>